<keyword evidence="1" id="KW-0472">Membrane</keyword>
<keyword evidence="1" id="KW-0812">Transmembrane</keyword>
<evidence type="ECO:0000259" key="2">
    <source>
        <dbReference type="Pfam" id="PF00892"/>
    </source>
</evidence>
<evidence type="ECO:0000313" key="4">
    <source>
        <dbReference type="Proteomes" id="UP001302316"/>
    </source>
</evidence>
<feature type="transmembrane region" description="Helical" evidence="1">
    <location>
        <begin position="260"/>
        <end position="278"/>
    </location>
</feature>
<feature type="transmembrane region" description="Helical" evidence="1">
    <location>
        <begin position="135"/>
        <end position="152"/>
    </location>
</feature>
<dbReference type="PANTHER" id="PTHR22911">
    <property type="entry name" value="ACYL-MALONYL CONDENSING ENZYME-RELATED"/>
    <property type="match status" value="1"/>
</dbReference>
<feature type="transmembrane region" description="Helical" evidence="1">
    <location>
        <begin position="205"/>
        <end position="223"/>
    </location>
</feature>
<dbReference type="Proteomes" id="UP001302316">
    <property type="component" value="Unassembled WGS sequence"/>
</dbReference>
<keyword evidence="4" id="KW-1185">Reference proteome</keyword>
<dbReference type="RefSeq" id="WP_346052493.1">
    <property type="nucleotide sequence ID" value="NZ_JAYGII010000028.1"/>
</dbReference>
<feature type="transmembrane region" description="Helical" evidence="1">
    <location>
        <begin position="235"/>
        <end position="254"/>
    </location>
</feature>
<dbReference type="InterPro" id="IPR037185">
    <property type="entry name" value="EmrE-like"/>
</dbReference>
<name>A0AAP6JH12_9GAMM</name>
<feature type="transmembrane region" description="Helical" evidence="1">
    <location>
        <begin position="79"/>
        <end position="100"/>
    </location>
</feature>
<comment type="caution">
    <text evidence="3">The sequence shown here is derived from an EMBL/GenBank/DDBJ whole genome shotgun (WGS) entry which is preliminary data.</text>
</comment>
<dbReference type="SUPFAM" id="SSF103481">
    <property type="entry name" value="Multidrug resistance efflux transporter EmrE"/>
    <property type="match status" value="2"/>
</dbReference>
<reference evidence="3 4" key="1">
    <citation type="submission" date="2023-12" db="EMBL/GenBank/DDBJ databases">
        <title>Whole-genome sequencing of halo(alkali)philic microorganisms from hypersaline lakes.</title>
        <authorList>
            <person name="Sorokin D.Y."/>
            <person name="Merkel A.Y."/>
            <person name="Messina E."/>
            <person name="Yakimov M."/>
        </authorList>
    </citation>
    <scope>NUCLEOTIDE SEQUENCE [LARGE SCALE GENOMIC DNA]</scope>
    <source>
        <strain evidence="3 4">AB-CW1</strain>
    </source>
</reference>
<dbReference type="Pfam" id="PF00892">
    <property type="entry name" value="EamA"/>
    <property type="match status" value="1"/>
</dbReference>
<feature type="domain" description="EamA" evidence="2">
    <location>
        <begin position="4"/>
        <end position="128"/>
    </location>
</feature>
<dbReference type="AlphaFoldDB" id="A0AAP6JH12"/>
<gene>
    <name evidence="3" type="ORF">VCB98_10925</name>
</gene>
<feature type="transmembrane region" description="Helical" evidence="1">
    <location>
        <begin position="173"/>
        <end position="193"/>
    </location>
</feature>
<protein>
    <recommendedName>
        <fullName evidence="2">EamA domain-containing protein</fullName>
    </recommendedName>
</protein>
<dbReference type="GO" id="GO:0016020">
    <property type="term" value="C:membrane"/>
    <property type="evidence" value="ECO:0007669"/>
    <property type="project" value="InterPro"/>
</dbReference>
<keyword evidence="1" id="KW-1133">Transmembrane helix</keyword>
<accession>A0AAP6JH12</accession>
<dbReference type="InterPro" id="IPR000620">
    <property type="entry name" value="EamA_dom"/>
</dbReference>
<organism evidence="3 4">
    <name type="scientific">Natronospira elongata</name>
    <dbReference type="NCBI Taxonomy" id="3110268"/>
    <lineage>
        <taxon>Bacteria</taxon>
        <taxon>Pseudomonadati</taxon>
        <taxon>Pseudomonadota</taxon>
        <taxon>Gammaproteobacteria</taxon>
        <taxon>Natronospirales</taxon>
        <taxon>Natronospiraceae</taxon>
        <taxon>Natronospira</taxon>
    </lineage>
</organism>
<evidence type="ECO:0000256" key="1">
    <source>
        <dbReference type="SAM" id="Phobius"/>
    </source>
</evidence>
<dbReference type="EMBL" id="JAYGII010000028">
    <property type="protein sequence ID" value="MEA5446332.1"/>
    <property type="molecule type" value="Genomic_DNA"/>
</dbReference>
<evidence type="ECO:0000313" key="3">
    <source>
        <dbReference type="EMBL" id="MEA5446332.1"/>
    </source>
</evidence>
<proteinExistence type="predicted"/>
<feature type="transmembrane region" description="Helical" evidence="1">
    <location>
        <begin position="54"/>
        <end position="73"/>
    </location>
</feature>
<dbReference type="PANTHER" id="PTHR22911:SF130">
    <property type="entry name" value="BIOTIN TRANSPORTER"/>
    <property type="match status" value="1"/>
</dbReference>
<feature type="transmembrane region" description="Helical" evidence="1">
    <location>
        <begin position="112"/>
        <end position="129"/>
    </location>
</feature>
<sequence>MAYLAFVTVLWAFSFSLIDVYLAGQVDSDFAVLSRVGLALLLFLPLTRLRGLPAGLLMGVVAVGMMQFGLTYLCLYRSFAYLTVPEILLFTVTTPLYVALADDALHRRFAPIGLAAALLAVGGAVLIRFDGISSDYLLGFVLIQTANLAFALGQVGYKHLLGHYHPSLPSWRFFGLFFLGGTLVSAPAFLIFGDASQLPETGLQWGVIAWLGMAASGLGLFLWNRGACLVDGGTLAVMNNVLIPAGLLVNILIWNRDADLLRLALGSAVILLGLWVNARYSRYAVVRWRGREVGSGGG</sequence>